<dbReference type="InterPro" id="IPR009057">
    <property type="entry name" value="Homeodomain-like_sf"/>
</dbReference>
<evidence type="ECO:0000313" key="5">
    <source>
        <dbReference type="EnsemblProtists" id="Phyra81044"/>
    </source>
</evidence>
<dbReference type="SUPFAM" id="SSF46689">
    <property type="entry name" value="Homeodomain-like"/>
    <property type="match status" value="1"/>
</dbReference>
<dbReference type="InterPro" id="IPR006447">
    <property type="entry name" value="Myb_dom_plants"/>
</dbReference>
<evidence type="ECO:0000256" key="3">
    <source>
        <dbReference type="ARBA" id="ARBA00023242"/>
    </source>
</evidence>
<proteinExistence type="predicted"/>
<evidence type="ECO:0008006" key="7">
    <source>
        <dbReference type="Google" id="ProtNLM"/>
    </source>
</evidence>
<dbReference type="Gene3D" id="1.10.10.60">
    <property type="entry name" value="Homeodomain-like"/>
    <property type="match status" value="1"/>
</dbReference>
<dbReference type="InterPro" id="IPR044841">
    <property type="entry name" value="LUX/BOA-like"/>
</dbReference>
<dbReference type="FunFam" id="1.10.10.60:FF:000007">
    <property type="entry name" value="Two-component response regulator"/>
    <property type="match status" value="1"/>
</dbReference>
<dbReference type="OMA" id="FQHAWAG"/>
<name>H3GUV4_PHYRM</name>
<dbReference type="EMBL" id="DS566052">
    <property type="status" value="NOT_ANNOTATED_CDS"/>
    <property type="molecule type" value="Genomic_DNA"/>
</dbReference>
<keyword evidence="6" id="KW-1185">Reference proteome</keyword>
<dbReference type="Proteomes" id="UP000005238">
    <property type="component" value="Unassembled WGS sequence"/>
</dbReference>
<dbReference type="EnsemblProtists" id="Phyra81044">
    <property type="protein sequence ID" value="Phyra81044"/>
    <property type="gene ID" value="Phyra81044"/>
</dbReference>
<feature type="region of interest" description="Disordered" evidence="4">
    <location>
        <begin position="1"/>
        <end position="67"/>
    </location>
</feature>
<organism evidence="5 6">
    <name type="scientific">Phytophthora ramorum</name>
    <name type="common">Sudden oak death agent</name>
    <dbReference type="NCBI Taxonomy" id="164328"/>
    <lineage>
        <taxon>Eukaryota</taxon>
        <taxon>Sar</taxon>
        <taxon>Stramenopiles</taxon>
        <taxon>Oomycota</taxon>
        <taxon>Peronosporomycetes</taxon>
        <taxon>Peronosporales</taxon>
        <taxon>Peronosporaceae</taxon>
        <taxon>Phytophthora</taxon>
    </lineage>
</organism>
<keyword evidence="1" id="KW-0805">Transcription regulation</keyword>
<keyword evidence="3" id="KW-0539">Nucleus</keyword>
<dbReference type="InParanoid" id="H3GUV4"/>
<sequence length="411" mass="46228">MTFACRARPSLRNTPHPPQLGILPLSSTMDQNRSPIPTSTDAKSVLTGMNNSHTPSTATKRPRKRPSKRFLWQEDLHLRFVAAIFDLGLKNASPKALLPLVKTSDPDSGLTTEHLKSHLQKYRINYDRSRREFKELCRREIKRSRKRQRRHGRHQLSTSSAFLFQNKLQDATDPEGDENASSSASIIKEGERQQVTPLTRSGESVVVVDYVSPDQPASVAPAMPELTDAQWRTFNMLMSTSPPDMTGLSIQVPQDGLFLQPRVQEELRVQMHQAMQAQMNLHRQMLTRKVELSHDLRQRSGVGNWEGSSGNYNYYAQEPPFQHAWAGTQRQLASHQLQQMRQYDSQPPTALPVESSGDPQTLPSSSLPSIIATQPDELVDVKSDAAGEDLSQLDPFNVGLESDDLFDFLKA</sequence>
<dbReference type="HOGENOM" id="CLU_817538_0_0_1"/>
<dbReference type="PANTHER" id="PTHR31442:SF29">
    <property type="entry name" value="HOMEODOMAIN-LIKE SUPERFAMILY PROTEIN"/>
    <property type="match status" value="1"/>
</dbReference>
<reference evidence="5" key="2">
    <citation type="submission" date="2015-06" db="UniProtKB">
        <authorList>
            <consortium name="EnsemblProtists"/>
        </authorList>
    </citation>
    <scope>IDENTIFICATION</scope>
    <source>
        <strain evidence="5">Pr102</strain>
    </source>
</reference>
<accession>H3GUV4</accession>
<dbReference type="VEuPathDB" id="FungiDB:KRP22_2067"/>
<feature type="compositionally biased region" description="Polar residues" evidence="4">
    <location>
        <begin position="25"/>
        <end position="59"/>
    </location>
</feature>
<evidence type="ECO:0000256" key="1">
    <source>
        <dbReference type="ARBA" id="ARBA00023015"/>
    </source>
</evidence>
<feature type="region of interest" description="Disordered" evidence="4">
    <location>
        <begin position="171"/>
        <end position="200"/>
    </location>
</feature>
<evidence type="ECO:0000256" key="2">
    <source>
        <dbReference type="ARBA" id="ARBA00023163"/>
    </source>
</evidence>
<keyword evidence="2" id="KW-0804">Transcription</keyword>
<feature type="region of interest" description="Disordered" evidence="4">
    <location>
        <begin position="339"/>
        <end position="371"/>
    </location>
</feature>
<feature type="compositionally biased region" description="Polar residues" evidence="4">
    <location>
        <begin position="357"/>
        <end position="371"/>
    </location>
</feature>
<dbReference type="PANTHER" id="PTHR31442">
    <property type="entry name" value="HOMEODOMAIN-LIKE SUPERFAMILY PROTEIN-RELATED"/>
    <property type="match status" value="1"/>
</dbReference>
<feature type="compositionally biased region" description="Polar residues" evidence="4">
    <location>
        <begin position="339"/>
        <end position="348"/>
    </location>
</feature>
<dbReference type="eggNOG" id="ENOG502RIEW">
    <property type="taxonomic scope" value="Eukaryota"/>
</dbReference>
<dbReference type="STRING" id="164328.H3GUV4"/>
<dbReference type="AlphaFoldDB" id="H3GUV4"/>
<reference evidence="6" key="1">
    <citation type="journal article" date="2006" name="Science">
        <title>Phytophthora genome sequences uncover evolutionary origins and mechanisms of pathogenesis.</title>
        <authorList>
            <person name="Tyler B.M."/>
            <person name="Tripathy S."/>
            <person name="Zhang X."/>
            <person name="Dehal P."/>
            <person name="Jiang R.H."/>
            <person name="Aerts A."/>
            <person name="Arredondo F.D."/>
            <person name="Baxter L."/>
            <person name="Bensasson D."/>
            <person name="Beynon J.L."/>
            <person name="Chapman J."/>
            <person name="Damasceno C.M."/>
            <person name="Dorrance A.E."/>
            <person name="Dou D."/>
            <person name="Dickerman A.W."/>
            <person name="Dubchak I.L."/>
            <person name="Garbelotto M."/>
            <person name="Gijzen M."/>
            <person name="Gordon S.G."/>
            <person name="Govers F."/>
            <person name="Grunwald N.J."/>
            <person name="Huang W."/>
            <person name="Ivors K.L."/>
            <person name="Jones R.W."/>
            <person name="Kamoun S."/>
            <person name="Krampis K."/>
            <person name="Lamour K.H."/>
            <person name="Lee M.K."/>
            <person name="McDonald W.H."/>
            <person name="Medina M."/>
            <person name="Meijer H.J."/>
            <person name="Nordberg E.K."/>
            <person name="Maclean D.J."/>
            <person name="Ospina-Giraldo M.D."/>
            <person name="Morris P.F."/>
            <person name="Phuntumart V."/>
            <person name="Putnam N.H."/>
            <person name="Rash S."/>
            <person name="Rose J.K."/>
            <person name="Sakihama Y."/>
            <person name="Salamov A.A."/>
            <person name="Savidor A."/>
            <person name="Scheuring C.F."/>
            <person name="Smith B.M."/>
            <person name="Sobral B.W."/>
            <person name="Terry A."/>
            <person name="Torto-Alalibo T.A."/>
            <person name="Win J."/>
            <person name="Xu Z."/>
            <person name="Zhang H."/>
            <person name="Grigoriev I.V."/>
            <person name="Rokhsar D.S."/>
            <person name="Boore J.L."/>
        </authorList>
    </citation>
    <scope>NUCLEOTIDE SEQUENCE [LARGE SCALE GENOMIC DNA]</scope>
    <source>
        <strain evidence="6">Pr102</strain>
    </source>
</reference>
<dbReference type="GO" id="GO:0003677">
    <property type="term" value="F:DNA binding"/>
    <property type="evidence" value="ECO:0007669"/>
    <property type="project" value="InterPro"/>
</dbReference>
<evidence type="ECO:0000313" key="6">
    <source>
        <dbReference type="Proteomes" id="UP000005238"/>
    </source>
</evidence>
<protein>
    <recommendedName>
        <fullName evidence="7">HTH myb-type domain-containing protein</fullName>
    </recommendedName>
</protein>
<dbReference type="NCBIfam" id="TIGR01557">
    <property type="entry name" value="myb_SHAQKYF"/>
    <property type="match status" value="1"/>
</dbReference>
<evidence type="ECO:0000256" key="4">
    <source>
        <dbReference type="SAM" id="MobiDB-lite"/>
    </source>
</evidence>
<dbReference type="VEuPathDB" id="FungiDB:KRP23_4714"/>
<dbReference type="GO" id="GO:0003700">
    <property type="term" value="F:DNA-binding transcription factor activity"/>
    <property type="evidence" value="ECO:0007669"/>
    <property type="project" value="InterPro"/>
</dbReference>